<protein>
    <submittedName>
        <fullName evidence="3">Helix-turn-helix domain-containing protein</fullName>
    </submittedName>
</protein>
<comment type="caution">
    <text evidence="3">The sequence shown here is derived from an EMBL/GenBank/DDBJ whole genome shotgun (WGS) entry which is preliminary data.</text>
</comment>
<dbReference type="Proteomes" id="UP001209535">
    <property type="component" value="Unassembled WGS sequence"/>
</dbReference>
<evidence type="ECO:0000256" key="1">
    <source>
        <dbReference type="SAM" id="MobiDB-lite"/>
    </source>
</evidence>
<dbReference type="SMART" id="SM00530">
    <property type="entry name" value="HTH_XRE"/>
    <property type="match status" value="1"/>
</dbReference>
<gene>
    <name evidence="3" type="ORF">OEZ60_04780</name>
</gene>
<keyword evidence="4" id="KW-1185">Reference proteome</keyword>
<dbReference type="NCBIfam" id="NF041373">
    <property type="entry name" value="HGG_STG"/>
    <property type="match status" value="1"/>
</dbReference>
<dbReference type="Gene3D" id="1.10.260.40">
    <property type="entry name" value="lambda repressor-like DNA-binding domains"/>
    <property type="match status" value="1"/>
</dbReference>
<dbReference type="CDD" id="cd00093">
    <property type="entry name" value="HTH_XRE"/>
    <property type="match status" value="1"/>
</dbReference>
<dbReference type="SUPFAM" id="SSF47413">
    <property type="entry name" value="lambda repressor-like DNA-binding domains"/>
    <property type="match status" value="1"/>
</dbReference>
<dbReference type="InterPro" id="IPR010982">
    <property type="entry name" value="Lambda_DNA-bd_dom_sf"/>
</dbReference>
<dbReference type="Pfam" id="PF01381">
    <property type="entry name" value="HTH_3"/>
    <property type="match status" value="1"/>
</dbReference>
<feature type="domain" description="HTH cro/C1-type" evidence="2">
    <location>
        <begin position="6"/>
        <end position="35"/>
    </location>
</feature>
<accession>A0ABT2X046</accession>
<dbReference type="RefSeq" id="WP_263333739.1">
    <property type="nucleotide sequence ID" value="NZ_JAOVQO010000003.1"/>
</dbReference>
<reference evidence="3 4" key="1">
    <citation type="submission" date="2022-10" db="EMBL/GenBank/DDBJ databases">
        <title>Defluviimonas sp. nov., isolated from ocean surface sediments.</title>
        <authorList>
            <person name="He W."/>
            <person name="Wang L."/>
            <person name="Zhang D.-F."/>
        </authorList>
    </citation>
    <scope>NUCLEOTIDE SEQUENCE [LARGE SCALE GENOMIC DNA]</scope>
    <source>
        <strain evidence="3 4">WL0024</strain>
    </source>
</reference>
<dbReference type="InterPro" id="IPR001387">
    <property type="entry name" value="Cro/C1-type_HTH"/>
</dbReference>
<proteinExistence type="predicted"/>
<dbReference type="EMBL" id="JAOVQO010000003">
    <property type="protein sequence ID" value="MCU9847313.1"/>
    <property type="molecule type" value="Genomic_DNA"/>
</dbReference>
<sequence>MTGDDLKRERLERGWSQRDLARRAGLHHRSVQYWEGQAEIDPLAHAVQAIARAFGWRVSPHHYARVRYGVLDREAELAAIDHYFAGALRRRLRRMVNRRVICGAKTRKGTPCRAKSEPGRKRCRFHGGKSTGPRTPKGVARIAEAQRLRWARWRAERAAPE</sequence>
<dbReference type="InterPro" id="IPR047675">
    <property type="entry name" value="Putative_zinc-bd"/>
</dbReference>
<evidence type="ECO:0000259" key="2">
    <source>
        <dbReference type="PROSITE" id="PS50943"/>
    </source>
</evidence>
<evidence type="ECO:0000313" key="4">
    <source>
        <dbReference type="Proteomes" id="UP001209535"/>
    </source>
</evidence>
<name>A0ABT2X046_9RHOB</name>
<organism evidence="3 4">
    <name type="scientific">Albidovulum salinarum</name>
    <dbReference type="NCBI Taxonomy" id="2984153"/>
    <lineage>
        <taxon>Bacteria</taxon>
        <taxon>Pseudomonadati</taxon>
        <taxon>Pseudomonadota</taxon>
        <taxon>Alphaproteobacteria</taxon>
        <taxon>Rhodobacterales</taxon>
        <taxon>Paracoccaceae</taxon>
        <taxon>Albidovulum</taxon>
    </lineage>
</organism>
<feature type="region of interest" description="Disordered" evidence="1">
    <location>
        <begin position="112"/>
        <end position="137"/>
    </location>
</feature>
<dbReference type="PROSITE" id="PS50943">
    <property type="entry name" value="HTH_CROC1"/>
    <property type="match status" value="1"/>
</dbReference>
<evidence type="ECO:0000313" key="3">
    <source>
        <dbReference type="EMBL" id="MCU9847313.1"/>
    </source>
</evidence>